<feature type="signal peptide" evidence="1">
    <location>
        <begin position="1"/>
        <end position="18"/>
    </location>
</feature>
<evidence type="ECO:0000256" key="1">
    <source>
        <dbReference type="SAM" id="SignalP"/>
    </source>
</evidence>
<name>A0A2N0D9R7_RHISU</name>
<protein>
    <submittedName>
        <fullName evidence="2">Uncharacterized protein</fullName>
    </submittedName>
</protein>
<reference evidence="2 3" key="1">
    <citation type="submission" date="2017-11" db="EMBL/GenBank/DDBJ databases">
        <authorList>
            <person name="Han C.G."/>
        </authorList>
    </citation>
    <scope>NUCLEOTIDE SEQUENCE [LARGE SCALE GENOMIC DNA]</scope>
    <source>
        <strain evidence="2 3">HCNT1</strain>
    </source>
</reference>
<dbReference type="EMBL" id="PIQN01000009">
    <property type="protein sequence ID" value="PKA42851.1"/>
    <property type="molecule type" value="Genomic_DNA"/>
</dbReference>
<organism evidence="2 3">
    <name type="scientific">Rhizobium sullae</name>
    <name type="common">Rhizobium hedysari</name>
    <dbReference type="NCBI Taxonomy" id="50338"/>
    <lineage>
        <taxon>Bacteria</taxon>
        <taxon>Pseudomonadati</taxon>
        <taxon>Pseudomonadota</taxon>
        <taxon>Alphaproteobacteria</taxon>
        <taxon>Hyphomicrobiales</taxon>
        <taxon>Rhizobiaceae</taxon>
        <taxon>Rhizobium/Agrobacterium group</taxon>
        <taxon>Rhizobium</taxon>
    </lineage>
</organism>
<reference evidence="2 3" key="2">
    <citation type="submission" date="2017-12" db="EMBL/GenBank/DDBJ databases">
        <title>Genome sequence of Rhizobium sullae HCNT1 isolated from Sulla coronaria nodules and featuring peculiar denitrification phenotypes.</title>
        <authorList>
            <person name="De Diego-Diaz B."/>
            <person name="Treu L."/>
            <person name="Campanaro S."/>
            <person name="Da Silva Duarte V."/>
            <person name="Basaglia M."/>
            <person name="Favaro L."/>
            <person name="Casella S."/>
            <person name="Squartini A."/>
        </authorList>
    </citation>
    <scope>NUCLEOTIDE SEQUENCE [LARGE SCALE GENOMIC DNA]</scope>
    <source>
        <strain evidence="2 3">HCNT1</strain>
    </source>
</reference>
<keyword evidence="1" id="KW-0732">Signal</keyword>
<sequence>MKLLTITAAVGMALSVCAGNALSDPWKDESGHGRWREGGYYDGPRYEQRAYKEEYRRGGCKIERKWDGDEYKEEIKCKRGARPIYGHFRY</sequence>
<dbReference type="RefSeq" id="WP_100771589.1">
    <property type="nucleotide sequence ID" value="NZ_PIQN01000009.1"/>
</dbReference>
<evidence type="ECO:0000313" key="2">
    <source>
        <dbReference type="EMBL" id="PKA42851.1"/>
    </source>
</evidence>
<gene>
    <name evidence="2" type="ORF">CWR43_14620</name>
</gene>
<comment type="caution">
    <text evidence="2">The sequence shown here is derived from an EMBL/GenBank/DDBJ whole genome shotgun (WGS) entry which is preliminary data.</text>
</comment>
<dbReference type="Proteomes" id="UP000232164">
    <property type="component" value="Unassembled WGS sequence"/>
</dbReference>
<accession>A0A2N0D9R7</accession>
<dbReference type="STRING" id="1041146.GCA_000427985_03852"/>
<evidence type="ECO:0000313" key="3">
    <source>
        <dbReference type="Proteomes" id="UP000232164"/>
    </source>
</evidence>
<proteinExistence type="predicted"/>
<feature type="chain" id="PRO_5014644351" evidence="1">
    <location>
        <begin position="19"/>
        <end position="90"/>
    </location>
</feature>
<dbReference type="AlphaFoldDB" id="A0A2N0D9R7"/>